<feature type="repeat" description="ANK" evidence="3">
    <location>
        <begin position="481"/>
        <end position="513"/>
    </location>
</feature>
<protein>
    <submittedName>
        <fullName evidence="4">Uncharacterized protein</fullName>
    </submittedName>
</protein>
<dbReference type="InterPro" id="IPR050745">
    <property type="entry name" value="Multifunctional_regulatory"/>
</dbReference>
<dbReference type="Pfam" id="PF00023">
    <property type="entry name" value="Ank"/>
    <property type="match status" value="1"/>
</dbReference>
<dbReference type="SUPFAM" id="SSF48403">
    <property type="entry name" value="Ankyrin repeat"/>
    <property type="match status" value="2"/>
</dbReference>
<gene>
    <name evidence="4" type="ORF">TBRA_LOCUS12043</name>
</gene>
<dbReference type="PROSITE" id="PS50088">
    <property type="entry name" value="ANK_REPEAT"/>
    <property type="match status" value="4"/>
</dbReference>
<dbReference type="Pfam" id="PF12796">
    <property type="entry name" value="Ank_2"/>
    <property type="match status" value="3"/>
</dbReference>
<sequence>MRSRMHARRRKRMIVKSRFDEYDIPIHESVIYTHVLPCTDSLPNENENLVCRLAASCAYVRSTRLSPMHIEARYYHLITNQRWPIRARRNLLFATETKTTHCDWNISKRTRCITKKACKSLCHAPYTALSFPHFKIMIYIKKKIRPLLICSGVIYSFVEVLSELLGHLVAGSENKDCLEKKVKKELRGIDNYDCEHVEQFYHEKLISTLKTIREEVNWEIDHDRYVCLWLLCLISSNWQGPLPKLDEIFRPKEIDWLLTDYLKFCSTYDGIHPLLIDFIVRCGFVDRPEVDEAGEPVLRRDTALLWADVHSPKHIVGQLFKIYNRYELNYTDEHHRTHFRVACRHGFDDAVEKFLEHGQDPNCLANDCPPLHYALTGDDGSNARTIELLLRHERADPNVTYQHGTTLLHAICDRRARLDVLELFFRVNDELGRTVRIDAVDDRGRTPLVLALRHGDKETAELLLRRGADPNLTLEDGRAKEGQVPLVYAAQYGYPSTVKLMLERGADLNFTNAEGLTALHMMCRMKDVFLNFDDNVDVDELVEMIFELGGDKYRSTDEIDARDNSGNTPLLLAARRSNKTVLESLLRRGADPQREDDDGMIQPFFEVVNDTKRTVEVDARDKKGRTALHLALRRGSQDAVESLLRNGADPNSADANGSTPLHVICSEYKYTGDDGLAEMLFKIVDDRQQLKVQVDARDKTGRTPLQWAVVRCNPYKVASLLNHGADLSNFVFPTESHFQEQFKLFSCVTPVATLRVITDLLIIVECLEKAGYEPERSEALTIIKVFDECALSETWEFLDDSPINLPWIDEMRRAEDEKFAQLAKGMMVTPGLSFHDLIQLPRDRAVRLVTCRDYFNFERNNHLWRLPAGSRQASAKHLSEIVSRRFYLEWALDPFVELIHYRLPLLCCDMILEELTNRDLFNICLANELSRDDQVSFL</sequence>
<dbReference type="InterPro" id="IPR036770">
    <property type="entry name" value="Ankyrin_rpt-contain_sf"/>
</dbReference>
<feature type="repeat" description="ANK" evidence="3">
    <location>
        <begin position="565"/>
        <end position="597"/>
    </location>
</feature>
<feature type="repeat" description="ANK" evidence="3">
    <location>
        <begin position="623"/>
        <end position="655"/>
    </location>
</feature>
<evidence type="ECO:0000256" key="2">
    <source>
        <dbReference type="ARBA" id="ARBA00023043"/>
    </source>
</evidence>
<evidence type="ECO:0000313" key="4">
    <source>
        <dbReference type="EMBL" id="CAB0040320.1"/>
    </source>
</evidence>
<proteinExistence type="predicted"/>
<dbReference type="EMBL" id="CADCXV010001016">
    <property type="protein sequence ID" value="CAB0040320.1"/>
    <property type="molecule type" value="Genomic_DNA"/>
</dbReference>
<dbReference type="InterPro" id="IPR002110">
    <property type="entry name" value="Ankyrin_rpt"/>
</dbReference>
<dbReference type="PANTHER" id="PTHR24189">
    <property type="entry name" value="MYOTROPHIN"/>
    <property type="match status" value="1"/>
</dbReference>
<keyword evidence="2 3" id="KW-0040">ANK repeat</keyword>
<organism evidence="4 5">
    <name type="scientific">Trichogramma brassicae</name>
    <dbReference type="NCBI Taxonomy" id="86971"/>
    <lineage>
        <taxon>Eukaryota</taxon>
        <taxon>Metazoa</taxon>
        <taxon>Ecdysozoa</taxon>
        <taxon>Arthropoda</taxon>
        <taxon>Hexapoda</taxon>
        <taxon>Insecta</taxon>
        <taxon>Pterygota</taxon>
        <taxon>Neoptera</taxon>
        <taxon>Endopterygota</taxon>
        <taxon>Hymenoptera</taxon>
        <taxon>Apocrita</taxon>
        <taxon>Proctotrupomorpha</taxon>
        <taxon>Chalcidoidea</taxon>
        <taxon>Trichogrammatidae</taxon>
        <taxon>Trichogramma</taxon>
    </lineage>
</organism>
<dbReference type="PROSITE" id="PS50297">
    <property type="entry name" value="ANK_REP_REGION"/>
    <property type="match status" value="4"/>
</dbReference>
<dbReference type="Gene3D" id="1.25.40.20">
    <property type="entry name" value="Ankyrin repeat-containing domain"/>
    <property type="match status" value="3"/>
</dbReference>
<feature type="repeat" description="ANK" evidence="3">
    <location>
        <begin position="443"/>
        <end position="475"/>
    </location>
</feature>
<dbReference type="OrthoDB" id="5314041at2759"/>
<dbReference type="Proteomes" id="UP000479190">
    <property type="component" value="Unassembled WGS sequence"/>
</dbReference>
<reference evidence="4 5" key="1">
    <citation type="submission" date="2020-02" db="EMBL/GenBank/DDBJ databases">
        <authorList>
            <person name="Ferguson B K."/>
        </authorList>
    </citation>
    <scope>NUCLEOTIDE SEQUENCE [LARGE SCALE GENOMIC DNA]</scope>
</reference>
<evidence type="ECO:0000256" key="3">
    <source>
        <dbReference type="PROSITE-ProRule" id="PRU00023"/>
    </source>
</evidence>
<evidence type="ECO:0000313" key="5">
    <source>
        <dbReference type="Proteomes" id="UP000479190"/>
    </source>
</evidence>
<dbReference type="AlphaFoldDB" id="A0A6H5ISF8"/>
<evidence type="ECO:0000256" key="1">
    <source>
        <dbReference type="ARBA" id="ARBA00022737"/>
    </source>
</evidence>
<dbReference type="PANTHER" id="PTHR24189:SF50">
    <property type="entry name" value="ANKYRIN REPEAT AND SOCS BOX PROTEIN 2"/>
    <property type="match status" value="1"/>
</dbReference>
<dbReference type="SMART" id="SM00248">
    <property type="entry name" value="ANK"/>
    <property type="match status" value="10"/>
</dbReference>
<accession>A0A6H5ISF8</accession>
<keyword evidence="1" id="KW-0677">Repeat</keyword>
<keyword evidence="5" id="KW-1185">Reference proteome</keyword>
<name>A0A6H5ISF8_9HYME</name>